<reference evidence="5 6" key="1">
    <citation type="journal article" date="2021" name="Microbiol. Spectr.">
        <title>A Single Bacterium Capable of Oxidation and Reduction of Iron at Circumneutral pH.</title>
        <authorList>
            <person name="Kato S."/>
            <person name="Ohkuma M."/>
        </authorList>
    </citation>
    <scope>NUCLEOTIDE SEQUENCE [LARGE SCALE GENOMIC DNA]</scope>
    <source>
        <strain evidence="5 6">MIZ03</strain>
    </source>
</reference>
<proteinExistence type="predicted"/>
<dbReference type="RefSeq" id="WP_223904005.1">
    <property type="nucleotide sequence ID" value="NZ_AP024238.1"/>
</dbReference>
<evidence type="ECO:0000256" key="1">
    <source>
        <dbReference type="ARBA" id="ARBA00004442"/>
    </source>
</evidence>
<evidence type="ECO:0000259" key="4">
    <source>
        <dbReference type="Pfam" id="PF13505"/>
    </source>
</evidence>
<evidence type="ECO:0000313" key="5">
    <source>
        <dbReference type="EMBL" id="BCO28005.1"/>
    </source>
</evidence>
<organism evidence="5 6">
    <name type="scientific">Rhodoferax lithotrophicus</name>
    <dbReference type="NCBI Taxonomy" id="2798804"/>
    <lineage>
        <taxon>Bacteria</taxon>
        <taxon>Pseudomonadati</taxon>
        <taxon>Pseudomonadota</taxon>
        <taxon>Betaproteobacteria</taxon>
        <taxon>Burkholderiales</taxon>
        <taxon>Comamonadaceae</taxon>
        <taxon>Rhodoferax</taxon>
    </lineage>
</organism>
<dbReference type="SUPFAM" id="SSF56925">
    <property type="entry name" value="OMPA-like"/>
    <property type="match status" value="1"/>
</dbReference>
<comment type="subcellular location">
    <subcellularLocation>
        <location evidence="1">Cell outer membrane</location>
    </subcellularLocation>
</comment>
<dbReference type="Gene3D" id="2.40.160.20">
    <property type="match status" value="1"/>
</dbReference>
<accession>A0ABN6D7M4</accession>
<evidence type="ECO:0000256" key="3">
    <source>
        <dbReference type="SAM" id="SignalP"/>
    </source>
</evidence>
<sequence length="197" mass="20794">MKKFSTLYSRLFIAAAMSTVVMGVQAQSNSSSLYAPGSTYIEFGVGQSDYSLGNGIGVFGSDQGDTAYSLRGGAFFNSNVGMELGVTNFGTVNRAGGTTKAQGINLSLIGKMPVNANFNLLGKIGTTYSHTEVSSNPASGIVAGTQDDFGLSYGIGAEYLFTPQWSGVLQYESQDIKFAGDRTDRVGVTSLSARYRF</sequence>
<keyword evidence="2 3" id="KW-0732">Signal</keyword>
<protein>
    <recommendedName>
        <fullName evidence="4">Outer membrane protein beta-barrel domain-containing protein</fullName>
    </recommendedName>
</protein>
<name>A0ABN6D7M4_9BURK</name>
<dbReference type="InterPro" id="IPR027385">
    <property type="entry name" value="Beta-barrel_OMP"/>
</dbReference>
<keyword evidence="6" id="KW-1185">Reference proteome</keyword>
<evidence type="ECO:0000256" key="2">
    <source>
        <dbReference type="ARBA" id="ARBA00022729"/>
    </source>
</evidence>
<dbReference type="Pfam" id="PF13505">
    <property type="entry name" value="OMP_b-brl"/>
    <property type="match status" value="1"/>
</dbReference>
<dbReference type="EMBL" id="AP024238">
    <property type="protein sequence ID" value="BCO28005.1"/>
    <property type="molecule type" value="Genomic_DNA"/>
</dbReference>
<dbReference type="Proteomes" id="UP000824366">
    <property type="component" value="Chromosome"/>
</dbReference>
<dbReference type="InterPro" id="IPR011250">
    <property type="entry name" value="OMP/PagP_B-barrel"/>
</dbReference>
<gene>
    <name evidence="5" type="ORF">MIZ03_2898</name>
</gene>
<feature type="domain" description="Outer membrane protein beta-barrel" evidence="4">
    <location>
        <begin position="13"/>
        <end position="197"/>
    </location>
</feature>
<feature type="chain" id="PRO_5045862306" description="Outer membrane protein beta-barrel domain-containing protein" evidence="3">
    <location>
        <begin position="27"/>
        <end position="197"/>
    </location>
</feature>
<feature type="signal peptide" evidence="3">
    <location>
        <begin position="1"/>
        <end position="26"/>
    </location>
</feature>
<evidence type="ECO:0000313" key="6">
    <source>
        <dbReference type="Proteomes" id="UP000824366"/>
    </source>
</evidence>